<evidence type="ECO:0000256" key="2">
    <source>
        <dbReference type="ARBA" id="ARBA00022692"/>
    </source>
</evidence>
<dbReference type="NCBIfam" id="TIGR03902">
    <property type="entry name" value="rhom_GG_sort"/>
    <property type="match status" value="1"/>
</dbReference>
<feature type="transmembrane region" description="Helical" evidence="5">
    <location>
        <begin position="64"/>
        <end position="84"/>
    </location>
</feature>
<evidence type="ECO:0000256" key="5">
    <source>
        <dbReference type="SAM" id="Phobius"/>
    </source>
</evidence>
<comment type="caution">
    <text evidence="7">The sequence shown here is derived from an EMBL/GenBank/DDBJ whole genome shotgun (WGS) entry which is preliminary data.</text>
</comment>
<dbReference type="RefSeq" id="WP_130431084.1">
    <property type="nucleotide sequence ID" value="NZ_SHKP01000005.1"/>
</dbReference>
<evidence type="ECO:0000313" key="8">
    <source>
        <dbReference type="Proteomes" id="UP000293671"/>
    </source>
</evidence>
<feature type="domain" description="Peptidase S54 rhomboid" evidence="6">
    <location>
        <begin position="51"/>
        <end position="194"/>
    </location>
</feature>
<feature type="transmembrane region" description="Helical" evidence="5">
    <location>
        <begin position="91"/>
        <end position="108"/>
    </location>
</feature>
<evidence type="ECO:0000256" key="3">
    <source>
        <dbReference type="ARBA" id="ARBA00022989"/>
    </source>
</evidence>
<proteinExistence type="predicted"/>
<feature type="transmembrane region" description="Helical" evidence="5">
    <location>
        <begin position="114"/>
        <end position="135"/>
    </location>
</feature>
<keyword evidence="8" id="KW-1185">Reference proteome</keyword>
<dbReference type="Pfam" id="PF01694">
    <property type="entry name" value="Rhomboid"/>
    <property type="match status" value="1"/>
</dbReference>
<keyword evidence="3 5" id="KW-1133">Transmembrane helix</keyword>
<name>A0A4Q7VVG3_9BURK</name>
<keyword evidence="7" id="KW-0645">Protease</keyword>
<dbReference type="OrthoDB" id="9152313at2"/>
<evidence type="ECO:0000259" key="6">
    <source>
        <dbReference type="Pfam" id="PF01694"/>
    </source>
</evidence>
<dbReference type="InterPro" id="IPR035952">
    <property type="entry name" value="Rhomboid-like_sf"/>
</dbReference>
<feature type="transmembrane region" description="Helical" evidence="5">
    <location>
        <begin position="142"/>
        <end position="157"/>
    </location>
</feature>
<dbReference type="GO" id="GO:0016020">
    <property type="term" value="C:membrane"/>
    <property type="evidence" value="ECO:0007669"/>
    <property type="project" value="UniProtKB-SubCell"/>
</dbReference>
<dbReference type="GO" id="GO:0004252">
    <property type="term" value="F:serine-type endopeptidase activity"/>
    <property type="evidence" value="ECO:0007669"/>
    <property type="project" value="InterPro"/>
</dbReference>
<evidence type="ECO:0000313" key="7">
    <source>
        <dbReference type="EMBL" id="RZU00641.1"/>
    </source>
</evidence>
<dbReference type="InterPro" id="IPR023826">
    <property type="entry name" value="Rhom-like_SP_proteobac"/>
</dbReference>
<accession>A0A4Q7VVG3</accession>
<evidence type="ECO:0000256" key="4">
    <source>
        <dbReference type="ARBA" id="ARBA00023136"/>
    </source>
</evidence>
<dbReference type="Gene3D" id="1.20.1540.10">
    <property type="entry name" value="Rhomboid-like"/>
    <property type="match status" value="1"/>
</dbReference>
<keyword evidence="4 5" id="KW-0472">Membrane</keyword>
<evidence type="ECO:0000256" key="1">
    <source>
        <dbReference type="ARBA" id="ARBA00004141"/>
    </source>
</evidence>
<reference evidence="7 8" key="1">
    <citation type="submission" date="2019-02" db="EMBL/GenBank/DDBJ databases">
        <title>Genomic Encyclopedia of Type Strains, Phase IV (KMG-IV): sequencing the most valuable type-strain genomes for metagenomic binning, comparative biology and taxonomic classification.</title>
        <authorList>
            <person name="Goeker M."/>
        </authorList>
    </citation>
    <scope>NUCLEOTIDE SEQUENCE [LARGE SCALE GENOMIC DNA]</scope>
    <source>
        <strain evidence="7 8">DSM 19570</strain>
    </source>
</reference>
<dbReference type="AlphaFoldDB" id="A0A4Q7VVG3"/>
<comment type="subcellular location">
    <subcellularLocation>
        <location evidence="1">Membrane</location>
        <topology evidence="1">Multi-pass membrane protein</topology>
    </subcellularLocation>
</comment>
<keyword evidence="2 5" id="KW-0812">Transmembrane</keyword>
<dbReference type="InterPro" id="IPR022764">
    <property type="entry name" value="Peptidase_S54_rhomboid_dom"/>
</dbReference>
<dbReference type="SUPFAM" id="SSF144091">
    <property type="entry name" value="Rhomboid-like"/>
    <property type="match status" value="1"/>
</dbReference>
<dbReference type="EMBL" id="SHKP01000005">
    <property type="protein sequence ID" value="RZU00641.1"/>
    <property type="molecule type" value="Genomic_DNA"/>
</dbReference>
<gene>
    <name evidence="7" type="ORF">EV670_1352</name>
</gene>
<organism evidence="7 8">
    <name type="scientific">Rivibacter subsaxonicus</name>
    <dbReference type="NCBI Taxonomy" id="457575"/>
    <lineage>
        <taxon>Bacteria</taxon>
        <taxon>Pseudomonadati</taxon>
        <taxon>Pseudomonadota</taxon>
        <taxon>Betaproteobacteria</taxon>
        <taxon>Burkholderiales</taxon>
        <taxon>Rivibacter</taxon>
    </lineage>
</organism>
<dbReference type="GO" id="GO:0006508">
    <property type="term" value="P:proteolysis"/>
    <property type="evidence" value="ECO:0007669"/>
    <property type="project" value="UniProtKB-KW"/>
</dbReference>
<protein>
    <submittedName>
        <fullName evidence="7">Rhomboid family GlyGly-CTERM serine protease</fullName>
    </submittedName>
</protein>
<keyword evidence="7" id="KW-0378">Hydrolase</keyword>
<feature type="transmembrane region" description="Helical" evidence="5">
    <location>
        <begin position="177"/>
        <end position="198"/>
    </location>
</feature>
<dbReference type="Proteomes" id="UP000293671">
    <property type="component" value="Unassembled WGS sequence"/>
</dbReference>
<sequence>MNDATARQRAVGAWFAAGALLLLPAVLLAITGPPSELAHGLEWRPTRTWIQPWRIWSAAWVHYSQLHLLANMAGAVLVIALGIAARMPTRAALAWFMAWPLTHLALLLRPELAGYGGLSGVLHAGVAVVAVELILRSGRERRLGLAIAAVLLLKIVLEEPWGPALRWPAGWDIAVAPFSHAAGVVAGALCALLAARLFRDQPRMRRTSEVVE</sequence>